<accession>A0AAU7UMU1</accession>
<dbReference type="RefSeq" id="WP_350270734.1">
    <property type="nucleotide sequence ID" value="NZ_CP158281.1"/>
</dbReference>
<evidence type="ECO:0000256" key="2">
    <source>
        <dbReference type="ARBA" id="ARBA00022475"/>
    </source>
</evidence>
<feature type="transmembrane region" description="Helical" evidence="8">
    <location>
        <begin position="142"/>
        <end position="163"/>
    </location>
</feature>
<keyword evidence="7 8" id="KW-0472">Membrane</keyword>
<keyword evidence="5 8" id="KW-1133">Transmembrane helix</keyword>
<dbReference type="GO" id="GO:0051607">
    <property type="term" value="P:defense response to virus"/>
    <property type="evidence" value="ECO:0007669"/>
    <property type="project" value="UniProtKB-KW"/>
</dbReference>
<organism evidence="10">
    <name type="scientific">Brevibacterium koreense</name>
    <dbReference type="NCBI Taxonomy" id="3140787"/>
    <lineage>
        <taxon>Bacteria</taxon>
        <taxon>Bacillati</taxon>
        <taxon>Actinomycetota</taxon>
        <taxon>Actinomycetes</taxon>
        <taxon>Micrococcales</taxon>
        <taxon>Brevibacteriaceae</taxon>
        <taxon>Brevibacterium</taxon>
    </lineage>
</organism>
<evidence type="ECO:0000313" key="10">
    <source>
        <dbReference type="EMBL" id="XBV89894.1"/>
    </source>
</evidence>
<evidence type="ECO:0000256" key="8">
    <source>
        <dbReference type="SAM" id="Phobius"/>
    </source>
</evidence>
<keyword evidence="6" id="KW-0051">Antiviral defense</keyword>
<dbReference type="GO" id="GO:0005886">
    <property type="term" value="C:plasma membrane"/>
    <property type="evidence" value="ECO:0007669"/>
    <property type="project" value="UniProtKB-SubCell"/>
</dbReference>
<dbReference type="GO" id="GO:0000166">
    <property type="term" value="F:nucleotide binding"/>
    <property type="evidence" value="ECO:0007669"/>
    <property type="project" value="UniProtKB-KW"/>
</dbReference>
<feature type="transmembrane region" description="Helical" evidence="8">
    <location>
        <begin position="26"/>
        <end position="44"/>
    </location>
</feature>
<dbReference type="EMBL" id="CP158281">
    <property type="protein sequence ID" value="XBV89894.1"/>
    <property type="molecule type" value="Genomic_DNA"/>
</dbReference>
<evidence type="ECO:0000256" key="5">
    <source>
        <dbReference type="ARBA" id="ARBA00022989"/>
    </source>
</evidence>
<evidence type="ECO:0000256" key="7">
    <source>
        <dbReference type="ARBA" id="ARBA00023136"/>
    </source>
</evidence>
<keyword evidence="2" id="KW-1003">Cell membrane</keyword>
<name>A0AAU7UMU1_9MICO</name>
<evidence type="ECO:0000259" key="9">
    <source>
        <dbReference type="Pfam" id="PF18967"/>
    </source>
</evidence>
<evidence type="ECO:0000256" key="4">
    <source>
        <dbReference type="ARBA" id="ARBA00022741"/>
    </source>
</evidence>
<proteinExistence type="predicted"/>
<sequence>MPDPIDTAWKLHSAQMEWTGKVDAKAGFILTLDAAAITTSIALSSEGMVFHGVSTGPFQLLYDLSILLFVTAAVLAAWAVAPALRLGNLKEEAKSNFIYFGHARFWDPDNLATALDEHDPLSSVTRQVVRMSTIAWRKHCRVAWSTWLTVAGVIVIALTGFVLS</sequence>
<evidence type="ECO:0000256" key="1">
    <source>
        <dbReference type="ARBA" id="ARBA00004236"/>
    </source>
</evidence>
<dbReference type="InterPro" id="IPR043760">
    <property type="entry name" value="PycTM_dom"/>
</dbReference>
<protein>
    <submittedName>
        <fullName evidence="10">Pycsar system effector family protein</fullName>
    </submittedName>
</protein>
<keyword evidence="3 8" id="KW-0812">Transmembrane</keyword>
<gene>
    <name evidence="10" type="ORF">AAFP32_03965</name>
</gene>
<feature type="domain" description="Pycsar effector protein" evidence="9">
    <location>
        <begin position="8"/>
        <end position="159"/>
    </location>
</feature>
<dbReference type="KEGG" id="bkr:AAFP32_03965"/>
<keyword evidence="4" id="KW-0547">Nucleotide-binding</keyword>
<comment type="subcellular location">
    <subcellularLocation>
        <location evidence="1">Cell membrane</location>
    </subcellularLocation>
</comment>
<dbReference type="Pfam" id="PF18967">
    <property type="entry name" value="PycTM"/>
    <property type="match status" value="1"/>
</dbReference>
<evidence type="ECO:0000256" key="3">
    <source>
        <dbReference type="ARBA" id="ARBA00022692"/>
    </source>
</evidence>
<reference evidence="10" key="1">
    <citation type="submission" date="2024-06" db="EMBL/GenBank/DDBJ databases">
        <title>Brevibacterium koreense sp. nov., isolated from jogae-jeotgal, a Korean fermented seafood.</title>
        <authorList>
            <person name="Whon T.W."/>
            <person name="Nam S."/>
            <person name="Kim Y."/>
        </authorList>
    </citation>
    <scope>NUCLEOTIDE SEQUENCE</scope>
    <source>
        <strain evidence="10">CBA3109</strain>
    </source>
</reference>
<evidence type="ECO:0000256" key="6">
    <source>
        <dbReference type="ARBA" id="ARBA00023118"/>
    </source>
</evidence>
<dbReference type="AlphaFoldDB" id="A0AAU7UMU1"/>
<feature type="transmembrane region" description="Helical" evidence="8">
    <location>
        <begin position="64"/>
        <end position="84"/>
    </location>
</feature>